<dbReference type="Gene3D" id="3.30.300.30">
    <property type="match status" value="1"/>
</dbReference>
<dbReference type="InterPro" id="IPR045851">
    <property type="entry name" value="AMP-bd_C_sf"/>
</dbReference>
<dbReference type="AlphaFoldDB" id="F4G0U5"/>
<dbReference type="InterPro" id="IPR020845">
    <property type="entry name" value="AMP-binding_CS"/>
</dbReference>
<dbReference type="Proteomes" id="UP000007812">
    <property type="component" value="Chromosome"/>
</dbReference>
<keyword evidence="5" id="KW-0067">ATP-binding</keyword>
<evidence type="ECO:0000259" key="6">
    <source>
        <dbReference type="Pfam" id="PF00501"/>
    </source>
</evidence>
<organism evidence="9 10">
    <name type="scientific">Metallosphaera cuprina (strain Ar-4)</name>
    <dbReference type="NCBI Taxonomy" id="1006006"/>
    <lineage>
        <taxon>Archaea</taxon>
        <taxon>Thermoproteota</taxon>
        <taxon>Thermoprotei</taxon>
        <taxon>Sulfolobales</taxon>
        <taxon>Sulfolobaceae</taxon>
        <taxon>Metallosphaera</taxon>
    </lineage>
</organism>
<keyword evidence="4" id="KW-0547">Nucleotide-binding</keyword>
<keyword evidence="3 9" id="KW-0436">Ligase</keyword>
<dbReference type="PANTHER" id="PTHR24095">
    <property type="entry name" value="ACETYL-COENZYME A SYNTHETASE"/>
    <property type="match status" value="1"/>
</dbReference>
<dbReference type="InterPro" id="IPR032387">
    <property type="entry name" value="ACAS_N"/>
</dbReference>
<feature type="domain" description="AMP-dependent synthetase/ligase" evidence="6">
    <location>
        <begin position="109"/>
        <end position="456"/>
    </location>
</feature>
<dbReference type="Pfam" id="PF13193">
    <property type="entry name" value="AMP-binding_C"/>
    <property type="match status" value="1"/>
</dbReference>
<dbReference type="GO" id="GO:0003987">
    <property type="term" value="F:acetate-CoA ligase activity"/>
    <property type="evidence" value="ECO:0007669"/>
    <property type="project" value="UniProtKB-EC"/>
</dbReference>
<dbReference type="InterPro" id="IPR042099">
    <property type="entry name" value="ANL_N_sf"/>
</dbReference>
<protein>
    <recommendedName>
        <fullName evidence="2">acetate--CoA ligase</fullName>
        <ecNumber evidence="2">6.2.1.1</ecNumber>
    </recommendedName>
</protein>
<dbReference type="EMBL" id="CP002656">
    <property type="protein sequence ID" value="AEB95904.1"/>
    <property type="molecule type" value="Genomic_DNA"/>
</dbReference>
<keyword evidence="10" id="KW-1185">Reference proteome</keyword>
<dbReference type="EC" id="6.2.1.1" evidence="2"/>
<dbReference type="PANTHER" id="PTHR24095:SF14">
    <property type="entry name" value="ACETYL-COENZYME A SYNTHETASE 1"/>
    <property type="match status" value="1"/>
</dbReference>
<evidence type="ECO:0000256" key="1">
    <source>
        <dbReference type="ARBA" id="ARBA00006432"/>
    </source>
</evidence>
<dbReference type="HOGENOM" id="CLU_000022_3_6_2"/>
<dbReference type="GO" id="GO:0006085">
    <property type="term" value="P:acetyl-CoA biosynthetic process"/>
    <property type="evidence" value="ECO:0007669"/>
    <property type="project" value="TreeGrafter"/>
</dbReference>
<sequence length="619" mass="69611">MVGTQVKEEAKMSWKPDKDWLEESNIGRWTIERGQSLSQFEESTWSKPEVFWEEFLNEIRLNFRDRPYKILDLSLGKKWSKWFVGSKLNVTDQLEDSSRTMVASMNEEGEVKELSSHQVLSWSKSISSWLKRVGLTRGDRVAVYMPMTAEIVPIILGIVRAGMVVVPLFSGYGIEPIRVRVNDSGAKAIFTVDNYTRKGKTIESFRNVDELNVIKIAIKNYHELKDYYDFKEVIKEGGDGYEITESESPLMIIYTSGTTGKPKGCVHVHGGFPIKAAADMYFHFDVRKDETVTWISDMGWMMGPWLLFGSLLLRAKISLLDGYASPEAIDGLINTTNVKILGLSASLIRNLRSASPDMKVNVRIVGNTGEPIDPESWKWILQASDAPLINYSGGTEISGGILGNYVIKEMKPSSFNGQSPGIRADIFDEEGKSSPPFKEGELVILSVWPGMTRGFWMDPERYISTYWSKWEEVWVHGDLAMRDEDGYFFIIGRSDDVIKTSGKRIGPGEIEFVLNSHPYVIESACVGIPDPLKGERIVCFAIPKGLKEGLEAELLEFLERKLGKAIAPSSVKLVPELPKTRNAKIMRRLIRNAILGKDLGDTSSLENPGSLDFIKRTFT</sequence>
<evidence type="ECO:0000313" key="10">
    <source>
        <dbReference type="Proteomes" id="UP000007812"/>
    </source>
</evidence>
<name>F4G0U5_METCR</name>
<accession>F4G0U5</accession>
<dbReference type="Pfam" id="PF00501">
    <property type="entry name" value="AMP-binding"/>
    <property type="match status" value="1"/>
</dbReference>
<dbReference type="Pfam" id="PF16177">
    <property type="entry name" value="ACAS_N"/>
    <property type="match status" value="1"/>
</dbReference>
<dbReference type="STRING" id="1006006.Mcup_1802"/>
<dbReference type="Gene3D" id="3.40.50.12780">
    <property type="entry name" value="N-terminal domain of ligase-like"/>
    <property type="match status" value="1"/>
</dbReference>
<dbReference type="SUPFAM" id="SSF56801">
    <property type="entry name" value="Acetyl-CoA synthetase-like"/>
    <property type="match status" value="1"/>
</dbReference>
<evidence type="ECO:0000259" key="7">
    <source>
        <dbReference type="Pfam" id="PF13193"/>
    </source>
</evidence>
<dbReference type="KEGG" id="mcn:Mcup_1802"/>
<comment type="similarity">
    <text evidence="1">Belongs to the ATP-dependent AMP-binding enzyme family.</text>
</comment>
<evidence type="ECO:0000256" key="3">
    <source>
        <dbReference type="ARBA" id="ARBA00022598"/>
    </source>
</evidence>
<dbReference type="PATRIC" id="fig|1006006.8.peg.1808"/>
<dbReference type="InterPro" id="IPR025110">
    <property type="entry name" value="AMP-bd_C"/>
</dbReference>
<evidence type="ECO:0000256" key="4">
    <source>
        <dbReference type="ARBA" id="ARBA00022741"/>
    </source>
</evidence>
<evidence type="ECO:0000313" key="9">
    <source>
        <dbReference type="EMBL" id="AEB95904.1"/>
    </source>
</evidence>
<dbReference type="GO" id="GO:0005524">
    <property type="term" value="F:ATP binding"/>
    <property type="evidence" value="ECO:0007669"/>
    <property type="project" value="UniProtKB-KW"/>
</dbReference>
<feature type="domain" description="AMP-binding enzyme C-terminal" evidence="7">
    <location>
        <begin position="509"/>
        <end position="584"/>
    </location>
</feature>
<dbReference type="PROSITE" id="PS00455">
    <property type="entry name" value="AMP_BINDING"/>
    <property type="match status" value="1"/>
</dbReference>
<dbReference type="eggNOG" id="arCOG01529">
    <property type="taxonomic scope" value="Archaea"/>
</dbReference>
<evidence type="ECO:0000256" key="2">
    <source>
        <dbReference type="ARBA" id="ARBA00013275"/>
    </source>
</evidence>
<gene>
    <name evidence="9" type="ordered locus">Mcup_1802</name>
</gene>
<feature type="domain" description="Acetyl-coenzyme A synthetase N-terminal" evidence="8">
    <location>
        <begin position="46"/>
        <end position="91"/>
    </location>
</feature>
<dbReference type="InterPro" id="IPR000873">
    <property type="entry name" value="AMP-dep_synth/lig_dom"/>
</dbReference>
<evidence type="ECO:0000256" key="5">
    <source>
        <dbReference type="ARBA" id="ARBA00022840"/>
    </source>
</evidence>
<proteinExistence type="inferred from homology"/>
<reference evidence="9 10" key="1">
    <citation type="journal article" date="2011" name="J. Bacteriol.">
        <title>Complete genome sequence of Metallosphaera cuprina, a metal sulfide-oxidizing archaeon from a hot spring.</title>
        <authorList>
            <person name="Liu L.J."/>
            <person name="You X.Y."/>
            <person name="Zheng H."/>
            <person name="Wang S."/>
            <person name="Jiang C.Y."/>
            <person name="Liu S.J."/>
        </authorList>
    </citation>
    <scope>NUCLEOTIDE SEQUENCE [LARGE SCALE GENOMIC DNA]</scope>
    <source>
        <strain evidence="9 10">Ar-4</strain>
    </source>
</reference>
<evidence type="ECO:0000259" key="8">
    <source>
        <dbReference type="Pfam" id="PF16177"/>
    </source>
</evidence>